<evidence type="ECO:0000256" key="4">
    <source>
        <dbReference type="ARBA" id="ARBA00023004"/>
    </source>
</evidence>
<evidence type="ECO:0000256" key="7">
    <source>
        <dbReference type="SAM" id="Phobius"/>
    </source>
</evidence>
<evidence type="ECO:0000256" key="5">
    <source>
        <dbReference type="PIRSR" id="PIRSR602401-1"/>
    </source>
</evidence>
<sequence length="536" mass="59797">MLNLISSSVLLFAFPLFLVVYVFYKYFTNPLRKIRAAHALAPFTSLWIHSIRWRSVENATLRGAHERLGPVICLGPNEVSVNCVKGGIRDVYAGGFEKGGDGAGHNWYRFFANYGGVDNMFSTGGNKRHSTRKRMLSNIYSKSVVTASPALLAQTASILYDRFLPYLASTFSQSQPGVLNIYALLSATTMDIVTGYIFGLQSSSNLIDNPKQLAWYLDLYNSRRSYNFWPQELPGLTSFLEKLGYRLVPKWVDEANREIEKWTKGMCERAAGALRQGEIGVKETPVVYQQLAVALSKEAKKAGGEKTDLSLPIASEVLDHLAAGFDTSGITLTYVIHELCLHPEIQADLQREIRSLSPPIVPSSVPTLPAPKTVDALPLLHAVIWETLRLHSAIPGPQPRVTPPQGCCLGPDEHPYYVPGGVRVSASAGLLHLNEEVYERATEWRPERWLGLDKVDEEKRKDMESRWFWAFGSGGRMCVGSHLAVYQMKYIIAALYSNYTTTVVDDTGIEQIDSYTAPPKSNKLMVRLERLETRGM</sequence>
<proteinExistence type="inferred from homology"/>
<dbReference type="AlphaFoldDB" id="A0A6A6HZP3"/>
<reference evidence="8" key="1">
    <citation type="journal article" date="2020" name="Stud. Mycol.">
        <title>101 Dothideomycetes genomes: a test case for predicting lifestyles and emergence of pathogens.</title>
        <authorList>
            <person name="Haridas S."/>
            <person name="Albert R."/>
            <person name="Binder M."/>
            <person name="Bloem J."/>
            <person name="Labutti K."/>
            <person name="Salamov A."/>
            <person name="Andreopoulos B."/>
            <person name="Baker S."/>
            <person name="Barry K."/>
            <person name="Bills G."/>
            <person name="Bluhm B."/>
            <person name="Cannon C."/>
            <person name="Castanera R."/>
            <person name="Culley D."/>
            <person name="Daum C."/>
            <person name="Ezra D."/>
            <person name="Gonzalez J."/>
            <person name="Henrissat B."/>
            <person name="Kuo A."/>
            <person name="Liang C."/>
            <person name="Lipzen A."/>
            <person name="Lutzoni F."/>
            <person name="Magnuson J."/>
            <person name="Mondo S."/>
            <person name="Nolan M."/>
            <person name="Ohm R."/>
            <person name="Pangilinan J."/>
            <person name="Park H.-J."/>
            <person name="Ramirez L."/>
            <person name="Alfaro M."/>
            <person name="Sun H."/>
            <person name="Tritt A."/>
            <person name="Yoshinaga Y."/>
            <person name="Zwiers L.-H."/>
            <person name="Turgeon B."/>
            <person name="Goodwin S."/>
            <person name="Spatafora J."/>
            <person name="Crous P."/>
            <person name="Grigoriev I."/>
        </authorList>
    </citation>
    <scope>NUCLEOTIDE SEQUENCE</scope>
    <source>
        <strain evidence="8">CBS 122368</strain>
    </source>
</reference>
<dbReference type="Gene3D" id="1.10.630.10">
    <property type="entry name" value="Cytochrome P450"/>
    <property type="match status" value="1"/>
</dbReference>
<keyword evidence="4 5" id="KW-0408">Iron</keyword>
<organism evidence="8 9">
    <name type="scientific">Trematosphaeria pertusa</name>
    <dbReference type="NCBI Taxonomy" id="390896"/>
    <lineage>
        <taxon>Eukaryota</taxon>
        <taxon>Fungi</taxon>
        <taxon>Dikarya</taxon>
        <taxon>Ascomycota</taxon>
        <taxon>Pezizomycotina</taxon>
        <taxon>Dothideomycetes</taxon>
        <taxon>Pleosporomycetidae</taxon>
        <taxon>Pleosporales</taxon>
        <taxon>Massarineae</taxon>
        <taxon>Trematosphaeriaceae</taxon>
        <taxon>Trematosphaeria</taxon>
    </lineage>
</organism>
<keyword evidence="5 6" id="KW-0349">Heme</keyword>
<keyword evidence="6" id="KW-0560">Oxidoreductase</keyword>
<dbReference type="InterPro" id="IPR002401">
    <property type="entry name" value="Cyt_P450_E_grp-I"/>
</dbReference>
<dbReference type="PRINTS" id="PR00385">
    <property type="entry name" value="P450"/>
</dbReference>
<feature type="transmembrane region" description="Helical" evidence="7">
    <location>
        <begin position="6"/>
        <end position="24"/>
    </location>
</feature>
<evidence type="ECO:0000313" key="8">
    <source>
        <dbReference type="EMBL" id="KAF2243665.1"/>
    </source>
</evidence>
<gene>
    <name evidence="8" type="ORF">BU26DRAFT_523253</name>
</gene>
<dbReference type="PROSITE" id="PS00086">
    <property type="entry name" value="CYTOCHROME_P450"/>
    <property type="match status" value="1"/>
</dbReference>
<feature type="binding site" description="axial binding residue" evidence="5">
    <location>
        <position position="478"/>
    </location>
    <ligand>
        <name>heme</name>
        <dbReference type="ChEBI" id="CHEBI:30413"/>
    </ligand>
    <ligandPart>
        <name>Fe</name>
        <dbReference type="ChEBI" id="CHEBI:18248"/>
    </ligandPart>
</feature>
<keyword evidence="6" id="KW-0503">Monooxygenase</keyword>
<evidence type="ECO:0000256" key="2">
    <source>
        <dbReference type="ARBA" id="ARBA00010617"/>
    </source>
</evidence>
<dbReference type="PANTHER" id="PTHR24305">
    <property type="entry name" value="CYTOCHROME P450"/>
    <property type="match status" value="1"/>
</dbReference>
<keyword evidence="9" id="KW-1185">Reference proteome</keyword>
<dbReference type="GO" id="GO:0004497">
    <property type="term" value="F:monooxygenase activity"/>
    <property type="evidence" value="ECO:0007669"/>
    <property type="project" value="UniProtKB-KW"/>
</dbReference>
<dbReference type="GO" id="GO:0020037">
    <property type="term" value="F:heme binding"/>
    <property type="evidence" value="ECO:0007669"/>
    <property type="project" value="InterPro"/>
</dbReference>
<dbReference type="InterPro" id="IPR050121">
    <property type="entry name" value="Cytochrome_P450_monoxygenase"/>
</dbReference>
<dbReference type="Proteomes" id="UP000800094">
    <property type="component" value="Unassembled WGS sequence"/>
</dbReference>
<keyword evidence="7" id="KW-1133">Transmembrane helix</keyword>
<dbReference type="PRINTS" id="PR00463">
    <property type="entry name" value="EP450I"/>
</dbReference>
<dbReference type="InterPro" id="IPR036396">
    <property type="entry name" value="Cyt_P450_sf"/>
</dbReference>
<dbReference type="InterPro" id="IPR017972">
    <property type="entry name" value="Cyt_P450_CS"/>
</dbReference>
<feature type="transmembrane region" description="Helical" evidence="7">
    <location>
        <begin position="139"/>
        <end position="160"/>
    </location>
</feature>
<comment type="cofactor">
    <cofactor evidence="1 5">
        <name>heme</name>
        <dbReference type="ChEBI" id="CHEBI:30413"/>
    </cofactor>
</comment>
<dbReference type="GO" id="GO:0005506">
    <property type="term" value="F:iron ion binding"/>
    <property type="evidence" value="ECO:0007669"/>
    <property type="project" value="InterPro"/>
</dbReference>
<dbReference type="CDD" id="cd11059">
    <property type="entry name" value="CYP_fungal"/>
    <property type="match status" value="1"/>
</dbReference>
<evidence type="ECO:0000256" key="6">
    <source>
        <dbReference type="RuleBase" id="RU000461"/>
    </source>
</evidence>
<keyword evidence="7" id="KW-0472">Membrane</keyword>
<feature type="transmembrane region" description="Helical" evidence="7">
    <location>
        <begin position="180"/>
        <end position="199"/>
    </location>
</feature>
<dbReference type="EMBL" id="ML987204">
    <property type="protein sequence ID" value="KAF2243665.1"/>
    <property type="molecule type" value="Genomic_DNA"/>
</dbReference>
<dbReference type="RefSeq" id="XP_033678669.1">
    <property type="nucleotide sequence ID" value="XM_033829999.1"/>
</dbReference>
<dbReference type="Pfam" id="PF00067">
    <property type="entry name" value="p450"/>
    <property type="match status" value="1"/>
</dbReference>
<evidence type="ECO:0000313" key="9">
    <source>
        <dbReference type="Proteomes" id="UP000800094"/>
    </source>
</evidence>
<protein>
    <submittedName>
        <fullName evidence="8">Cytochrome P450</fullName>
    </submittedName>
</protein>
<dbReference type="OrthoDB" id="1470350at2759"/>
<comment type="similarity">
    <text evidence="2 6">Belongs to the cytochrome P450 family.</text>
</comment>
<evidence type="ECO:0000256" key="1">
    <source>
        <dbReference type="ARBA" id="ARBA00001971"/>
    </source>
</evidence>
<dbReference type="InterPro" id="IPR001128">
    <property type="entry name" value="Cyt_P450"/>
</dbReference>
<evidence type="ECO:0000256" key="3">
    <source>
        <dbReference type="ARBA" id="ARBA00022723"/>
    </source>
</evidence>
<keyword evidence="7" id="KW-0812">Transmembrane</keyword>
<dbReference type="SUPFAM" id="SSF48264">
    <property type="entry name" value="Cytochrome P450"/>
    <property type="match status" value="1"/>
</dbReference>
<keyword evidence="3 5" id="KW-0479">Metal-binding</keyword>
<dbReference type="GeneID" id="54583329"/>
<name>A0A6A6HZP3_9PLEO</name>
<dbReference type="GO" id="GO:0016705">
    <property type="term" value="F:oxidoreductase activity, acting on paired donors, with incorporation or reduction of molecular oxygen"/>
    <property type="evidence" value="ECO:0007669"/>
    <property type="project" value="InterPro"/>
</dbReference>
<dbReference type="PANTHER" id="PTHR24305:SF166">
    <property type="entry name" value="CYTOCHROME P450 12A4, MITOCHONDRIAL-RELATED"/>
    <property type="match status" value="1"/>
</dbReference>
<accession>A0A6A6HZP3</accession>